<dbReference type="AlphaFoldDB" id="A0A2U9PMM8"/>
<organism evidence="2 3">
    <name type="scientific">Mycolicibacterium smegmatis (strain MKD8)</name>
    <name type="common">Mycobacterium smegmatis</name>
    <dbReference type="NCBI Taxonomy" id="1214915"/>
    <lineage>
        <taxon>Bacteria</taxon>
        <taxon>Bacillati</taxon>
        <taxon>Actinomycetota</taxon>
        <taxon>Actinomycetes</taxon>
        <taxon>Mycobacteriales</taxon>
        <taxon>Mycobacteriaceae</taxon>
        <taxon>Mycolicibacterium</taxon>
    </lineage>
</organism>
<proteinExistence type="predicted"/>
<reference evidence="3" key="2">
    <citation type="submission" date="2018-03" db="EMBL/GenBank/DDBJ databases">
        <authorList>
            <person name="Derbyshire K."/>
            <person name="Gray T.A."/>
            <person name="Champion M."/>
        </authorList>
    </citation>
    <scope>NUCLEOTIDE SEQUENCE [LARGE SCALE GENOMIC DNA]</scope>
    <source>
        <strain evidence="3">MKD8</strain>
    </source>
</reference>
<feature type="domain" description="SnoaL-like" evidence="1">
    <location>
        <begin position="30"/>
        <end position="124"/>
    </location>
</feature>
<dbReference type="Gene3D" id="3.10.450.50">
    <property type="match status" value="1"/>
</dbReference>
<name>A0A2U9PMM8_MYCSE</name>
<reference evidence="2 3" key="1">
    <citation type="journal article" date="2013" name="Genome Announc.">
        <title>Draft genome sequence of MKD8, a conjugal recipient Mycobacterium smegmatis strain.</title>
        <authorList>
            <person name="Gray T.A."/>
            <person name="Palumbo M.J."/>
            <person name="Derbyshire K.M."/>
        </authorList>
    </citation>
    <scope>NUCLEOTIDE SEQUENCE [LARGE SCALE GENOMIC DNA]</scope>
    <source>
        <strain evidence="2 3">MKD8</strain>
    </source>
</reference>
<protein>
    <recommendedName>
        <fullName evidence="1">SnoaL-like domain-containing protein</fullName>
    </recommendedName>
</protein>
<dbReference type="InterPro" id="IPR037401">
    <property type="entry name" value="SnoaL-like"/>
</dbReference>
<dbReference type="EMBL" id="CP027541">
    <property type="protein sequence ID" value="AWT52967.1"/>
    <property type="molecule type" value="Genomic_DNA"/>
</dbReference>
<dbReference type="PANTHER" id="PTHR41252:SF1">
    <property type="entry name" value="BLR2505 PROTEIN"/>
    <property type="match status" value="1"/>
</dbReference>
<dbReference type="InterPro" id="IPR032710">
    <property type="entry name" value="NTF2-like_dom_sf"/>
</dbReference>
<sequence>MSLSPQEVLEQFYAAERIYMTAGGVPAGASFEGMGATLHPDVQLHHSPDLPWGGEWHGYEGFKGWSVEMSRHFDVVDVQDAKFLTSGNQVMVLCNLYTRSRVTGRSINNPMVQVVTVEEGRITDFRAFYWNVAEYVEVTSEAEKQAAAQSR</sequence>
<dbReference type="SUPFAM" id="SSF54427">
    <property type="entry name" value="NTF2-like"/>
    <property type="match status" value="1"/>
</dbReference>
<dbReference type="PANTHER" id="PTHR41252">
    <property type="entry name" value="BLR2505 PROTEIN"/>
    <property type="match status" value="1"/>
</dbReference>
<accession>A0A2U9PMM8</accession>
<dbReference type="RefSeq" id="WP_003893375.1">
    <property type="nucleotide sequence ID" value="NZ_CP027541.1"/>
</dbReference>
<evidence type="ECO:0000313" key="3">
    <source>
        <dbReference type="Proteomes" id="UP000011200"/>
    </source>
</evidence>
<dbReference type="Pfam" id="PF12680">
    <property type="entry name" value="SnoaL_2"/>
    <property type="match status" value="1"/>
</dbReference>
<gene>
    <name evidence="2" type="ORF">D806_019850</name>
</gene>
<evidence type="ECO:0000313" key="2">
    <source>
        <dbReference type="EMBL" id="AWT52967.1"/>
    </source>
</evidence>
<dbReference type="Proteomes" id="UP000011200">
    <property type="component" value="Chromosome"/>
</dbReference>
<evidence type="ECO:0000259" key="1">
    <source>
        <dbReference type="Pfam" id="PF12680"/>
    </source>
</evidence>